<feature type="signal peptide" evidence="2">
    <location>
        <begin position="1"/>
        <end position="19"/>
    </location>
</feature>
<gene>
    <name evidence="4" type="ORF">CC84DRAFT_1259021</name>
</gene>
<dbReference type="Gene3D" id="2.60.40.10">
    <property type="entry name" value="Immunoglobulins"/>
    <property type="match status" value="1"/>
</dbReference>
<dbReference type="InterPro" id="IPR011043">
    <property type="entry name" value="Gal_Oxase/kelch_b-propeller"/>
</dbReference>
<dbReference type="Pfam" id="PF09118">
    <property type="entry name" value="GO-like_E_set"/>
    <property type="match status" value="1"/>
</dbReference>
<proteinExistence type="predicted"/>
<dbReference type="Proteomes" id="UP000077069">
    <property type="component" value="Unassembled WGS sequence"/>
</dbReference>
<evidence type="ECO:0000313" key="4">
    <source>
        <dbReference type="EMBL" id="OAG05611.1"/>
    </source>
</evidence>
<keyword evidence="1 2" id="KW-0732">Signal</keyword>
<dbReference type="Pfam" id="PF00754">
    <property type="entry name" value="F5_F8_type_C"/>
    <property type="match status" value="2"/>
</dbReference>
<dbReference type="PANTHER" id="PTHR32208:SF68">
    <property type="entry name" value="GALACTOSE OXIDASE"/>
    <property type="match status" value="1"/>
</dbReference>
<dbReference type="OrthoDB" id="2019572at2759"/>
<dbReference type="Pfam" id="PF07250">
    <property type="entry name" value="Glyoxal_oxid_N"/>
    <property type="match status" value="1"/>
</dbReference>
<dbReference type="PANTHER" id="PTHR32208">
    <property type="entry name" value="SECRETED PROTEIN-RELATED"/>
    <property type="match status" value="1"/>
</dbReference>
<dbReference type="InterPro" id="IPR014756">
    <property type="entry name" value="Ig_E-set"/>
</dbReference>
<dbReference type="InParanoid" id="A0A177CEH8"/>
<dbReference type="SUPFAM" id="SSF49785">
    <property type="entry name" value="Galactose-binding domain-like"/>
    <property type="match status" value="2"/>
</dbReference>
<dbReference type="AlphaFoldDB" id="A0A177CEH8"/>
<dbReference type="InterPro" id="IPR013783">
    <property type="entry name" value="Ig-like_fold"/>
</dbReference>
<dbReference type="Gene3D" id="2.60.120.260">
    <property type="entry name" value="Galactose-binding domain-like"/>
    <property type="match status" value="2"/>
</dbReference>
<protein>
    <submittedName>
        <fullName evidence="4">Galactose oxidase</fullName>
    </submittedName>
</protein>
<dbReference type="STRING" id="1460663.A0A177CEH8"/>
<evidence type="ECO:0000313" key="5">
    <source>
        <dbReference type="Proteomes" id="UP000077069"/>
    </source>
</evidence>
<dbReference type="GeneID" id="28768360"/>
<evidence type="ECO:0000256" key="1">
    <source>
        <dbReference type="ARBA" id="ARBA00022729"/>
    </source>
</evidence>
<feature type="domain" description="F5/8 type C" evidence="3">
    <location>
        <begin position="10"/>
        <end position="163"/>
    </location>
</feature>
<dbReference type="SUPFAM" id="SSF81296">
    <property type="entry name" value="E set domains"/>
    <property type="match status" value="1"/>
</dbReference>
<dbReference type="InterPro" id="IPR009880">
    <property type="entry name" value="Glyoxal_oxidase_N"/>
</dbReference>
<dbReference type="InterPro" id="IPR008979">
    <property type="entry name" value="Galactose-bd-like_sf"/>
</dbReference>
<feature type="domain" description="F5/8 type C" evidence="3">
    <location>
        <begin position="164"/>
        <end position="309"/>
    </location>
</feature>
<dbReference type="Gene3D" id="2.130.10.80">
    <property type="entry name" value="Galactose oxidase/kelch, beta-propeller"/>
    <property type="match status" value="1"/>
</dbReference>
<dbReference type="SUPFAM" id="SSF50965">
    <property type="entry name" value="Galactose oxidase, central domain"/>
    <property type="match status" value="1"/>
</dbReference>
<dbReference type="SMART" id="SM00612">
    <property type="entry name" value="Kelch"/>
    <property type="match status" value="2"/>
</dbReference>
<feature type="chain" id="PRO_5008058060" evidence="2">
    <location>
        <begin position="20"/>
        <end position="794"/>
    </location>
</feature>
<dbReference type="InterPro" id="IPR006652">
    <property type="entry name" value="Kelch_1"/>
</dbReference>
<dbReference type="CDD" id="cd02851">
    <property type="entry name" value="E_set_GO_C"/>
    <property type="match status" value="1"/>
</dbReference>
<dbReference type="EMBL" id="KV441552">
    <property type="protein sequence ID" value="OAG05611.1"/>
    <property type="molecule type" value="Genomic_DNA"/>
</dbReference>
<name>A0A177CEH8_9PLEO</name>
<evidence type="ECO:0000259" key="3">
    <source>
        <dbReference type="PROSITE" id="PS50022"/>
    </source>
</evidence>
<organism evidence="4 5">
    <name type="scientific">Paraphaeosphaeria sporulosa</name>
    <dbReference type="NCBI Taxonomy" id="1460663"/>
    <lineage>
        <taxon>Eukaryota</taxon>
        <taxon>Fungi</taxon>
        <taxon>Dikarya</taxon>
        <taxon>Ascomycota</taxon>
        <taxon>Pezizomycotina</taxon>
        <taxon>Dothideomycetes</taxon>
        <taxon>Pleosporomycetidae</taxon>
        <taxon>Pleosporales</taxon>
        <taxon>Massarineae</taxon>
        <taxon>Didymosphaeriaceae</taxon>
        <taxon>Paraphaeosphaeria</taxon>
    </lineage>
</organism>
<evidence type="ECO:0000256" key="2">
    <source>
        <dbReference type="SAM" id="SignalP"/>
    </source>
</evidence>
<keyword evidence="5" id="KW-1185">Reference proteome</keyword>
<sequence>MAIFLSLFLAFLLIRDVVSVSAPILRSAWTATADSFNQGNEPQKAIDANLNTFWHSQFNPTPDALPNWIVVDMKTIYNIHAVGYLPRQDGSANGRIGGHKIEVSTDGTNWNLAATGTYLNDAIVKKTTFITRAARYVRITATTEAQGAGLQWTSAAEINVYHEVTYDYASRTGWTASADSQETVSENSPASKAIDGDPTTLWHTKYNGGVVAPLPHWFQIDAGTQITVEGLSYLPRGSPGNGRIGQYSIQVSNDGNTWTQVATGMWVDTEDEKISLFSATARYFRLNALTEAGNRGQWTTAREINLVRGETEVVPAAPAASKGLWVNTVDFPLVPAAVAMLPNGKVLVWSSFSRDNFGGSNGFTQTAIYDPATGESTPRTVTNTNHDMFCPGISMDFNGRIIVTGGSNAAKTSIYDSATNAWTAGPDMKIARGYQSTATVSDGRIFNIGGSWSGGEGNKNGEIYSPSANTWTLQSGALVSPLQTQDRQGPYRSDNHAWLFTWKSGTVFQAGPSKAMHWYDTTGAGSVTAAGNRGDDGDAMCGNAVMYDAPAGKILTAGGAANYQEDNARTNAYVITIGATKQNPQVTRVPNMAFARGFANGVALPDGTVFVTGGQSYVKPFTDTTAQFTPELFNPATNTWTQLNPMSIARTYHSVAILLPDATVLQGGGGLCGGCGVNHFDAEIFVPPYLLNTDGTRRTRPVINNVAATVRLGATVTITTNSAVTRFALVRSGSATHTVDTDQRRIPLTPSGSGTTYTITIPSDAGVALPGFWFLFALNSAGTPSVAKIIKITT</sequence>
<accession>A0A177CEH8</accession>
<dbReference type="InterPro" id="IPR015202">
    <property type="entry name" value="GO-like_E_set"/>
</dbReference>
<dbReference type="PROSITE" id="PS50022">
    <property type="entry name" value="FA58C_3"/>
    <property type="match status" value="2"/>
</dbReference>
<dbReference type="InterPro" id="IPR037293">
    <property type="entry name" value="Gal_Oxidase_central_sf"/>
</dbReference>
<dbReference type="InterPro" id="IPR000421">
    <property type="entry name" value="FA58C"/>
</dbReference>
<dbReference type="RefSeq" id="XP_018035976.1">
    <property type="nucleotide sequence ID" value="XM_018184874.1"/>
</dbReference>
<reference evidence="4 5" key="1">
    <citation type="submission" date="2016-05" db="EMBL/GenBank/DDBJ databases">
        <title>Comparative analysis of secretome profiles of manganese(II)-oxidizing ascomycete fungi.</title>
        <authorList>
            <consortium name="DOE Joint Genome Institute"/>
            <person name="Zeiner C.A."/>
            <person name="Purvine S.O."/>
            <person name="Zink E.M."/>
            <person name="Wu S."/>
            <person name="Pasa-Tolic L."/>
            <person name="Chaput D.L."/>
            <person name="Haridas S."/>
            <person name="Grigoriev I.V."/>
            <person name="Santelli C.M."/>
            <person name="Hansel C.M."/>
        </authorList>
    </citation>
    <scope>NUCLEOTIDE SEQUENCE [LARGE SCALE GENOMIC DNA]</scope>
    <source>
        <strain evidence="4 5">AP3s5-JAC2a</strain>
    </source>
</reference>